<dbReference type="GO" id="GO:0005930">
    <property type="term" value="C:axoneme"/>
    <property type="evidence" value="ECO:0007669"/>
    <property type="project" value="UniProtKB-SubCell"/>
</dbReference>
<evidence type="ECO:0000256" key="3">
    <source>
        <dbReference type="ARBA" id="ARBA00022737"/>
    </source>
</evidence>
<comment type="subcellular location">
    <subcellularLocation>
        <location evidence="1">Cytoplasm</location>
        <location evidence="1">Cytoskeleton</location>
        <location evidence="1">Cilium axoneme</location>
    </subcellularLocation>
</comment>
<keyword evidence="2" id="KW-0433">Leucine-rich repeat</keyword>
<dbReference type="InterPro" id="IPR051071">
    <property type="entry name" value="LRR-bact_E3_ubiq_ligases"/>
</dbReference>
<keyword evidence="3" id="KW-0677">Repeat</keyword>
<keyword evidence="5" id="KW-1185">Reference proteome</keyword>
<dbReference type="Proteomes" id="UP000256970">
    <property type="component" value="Unassembled WGS sequence"/>
</dbReference>
<gene>
    <name evidence="4" type="ORF">BQ4739_LOCUS1921</name>
</gene>
<dbReference type="PANTHER" id="PTHR47114:SF2">
    <property type="entry name" value="OLIGODENDROCYTE-MYELIN GLYCOPROTEIN"/>
    <property type="match status" value="1"/>
</dbReference>
<protein>
    <recommendedName>
        <fullName evidence="6">F-box domain-containing protein</fullName>
    </recommendedName>
</protein>
<proteinExistence type="predicted"/>
<dbReference type="AlphaFoldDB" id="A0A383V766"/>
<dbReference type="PANTHER" id="PTHR47114">
    <property type="match status" value="1"/>
</dbReference>
<name>A0A383V766_TETOB</name>
<evidence type="ECO:0008006" key="6">
    <source>
        <dbReference type="Google" id="ProtNLM"/>
    </source>
</evidence>
<dbReference type="InterPro" id="IPR032675">
    <property type="entry name" value="LRR_dom_sf"/>
</dbReference>
<evidence type="ECO:0000256" key="1">
    <source>
        <dbReference type="ARBA" id="ARBA00004430"/>
    </source>
</evidence>
<dbReference type="EMBL" id="FNXT01000141">
    <property type="protein sequence ID" value="SZX61425.1"/>
    <property type="molecule type" value="Genomic_DNA"/>
</dbReference>
<dbReference type="SUPFAM" id="SSF52058">
    <property type="entry name" value="L domain-like"/>
    <property type="match status" value="1"/>
</dbReference>
<evidence type="ECO:0000313" key="4">
    <source>
        <dbReference type="EMBL" id="SZX61425.1"/>
    </source>
</evidence>
<evidence type="ECO:0000256" key="2">
    <source>
        <dbReference type="ARBA" id="ARBA00022614"/>
    </source>
</evidence>
<organism evidence="4 5">
    <name type="scientific">Tetradesmus obliquus</name>
    <name type="common">Green alga</name>
    <name type="synonym">Acutodesmus obliquus</name>
    <dbReference type="NCBI Taxonomy" id="3088"/>
    <lineage>
        <taxon>Eukaryota</taxon>
        <taxon>Viridiplantae</taxon>
        <taxon>Chlorophyta</taxon>
        <taxon>core chlorophytes</taxon>
        <taxon>Chlorophyceae</taxon>
        <taxon>CS clade</taxon>
        <taxon>Sphaeropleales</taxon>
        <taxon>Scenedesmaceae</taxon>
        <taxon>Tetradesmus</taxon>
    </lineage>
</organism>
<evidence type="ECO:0000313" key="5">
    <source>
        <dbReference type="Proteomes" id="UP000256970"/>
    </source>
</evidence>
<reference evidence="4 5" key="1">
    <citation type="submission" date="2016-10" db="EMBL/GenBank/DDBJ databases">
        <authorList>
            <person name="Cai Z."/>
        </authorList>
    </citation>
    <scope>NUCLEOTIDE SEQUENCE [LARGE SCALE GENOMIC DNA]</scope>
</reference>
<sequence length="251" mass="27643">MDELLQPTSQPLLVLRLCLPRLTPKDMGMLRCTCSVLRDMRVSWQGHSIDFQLDGSISATSWLHKNIVSMRCLSLGVSLNTPERTVQDIIGGVWNLTYLRIKSEHIELLPALPPKLQQLHLECIELRSLPPLPPTLRTLRCLRCNALGLPSSLSDTALSVLDCSGCDMLESLPQLPPSLVELDMRGCGGIQQLPALPTGLKCLNISSCGDLSELTELPASLSHLDCYNCTSLERLPQLAHTGLTELHCCRC</sequence>
<accession>A0A383V766</accession>
<dbReference type="Gene3D" id="3.80.10.10">
    <property type="entry name" value="Ribonuclease Inhibitor"/>
    <property type="match status" value="1"/>
</dbReference>